<protein>
    <recommendedName>
        <fullName evidence="4">DUF3987 domain-containing protein</fullName>
    </recommendedName>
</protein>
<feature type="region of interest" description="Disordered" evidence="1">
    <location>
        <begin position="1"/>
        <end position="70"/>
    </location>
</feature>
<reference evidence="2 3" key="1">
    <citation type="submission" date="2019-02" db="EMBL/GenBank/DDBJ databases">
        <title>Deep-cultivation of Planctomycetes and their phenomic and genomic characterization uncovers novel biology.</title>
        <authorList>
            <person name="Wiegand S."/>
            <person name="Jogler M."/>
            <person name="Boedeker C."/>
            <person name="Pinto D."/>
            <person name="Vollmers J."/>
            <person name="Rivas-Marin E."/>
            <person name="Kohn T."/>
            <person name="Peeters S.H."/>
            <person name="Heuer A."/>
            <person name="Rast P."/>
            <person name="Oberbeckmann S."/>
            <person name="Bunk B."/>
            <person name="Jeske O."/>
            <person name="Meyerdierks A."/>
            <person name="Storesund J.E."/>
            <person name="Kallscheuer N."/>
            <person name="Luecker S."/>
            <person name="Lage O.M."/>
            <person name="Pohl T."/>
            <person name="Merkel B.J."/>
            <person name="Hornburger P."/>
            <person name="Mueller R.-W."/>
            <person name="Bruemmer F."/>
            <person name="Labrenz M."/>
            <person name="Spormann A.M."/>
            <person name="Op Den Camp H."/>
            <person name="Overmann J."/>
            <person name="Amann R."/>
            <person name="Jetten M.S.M."/>
            <person name="Mascher T."/>
            <person name="Medema M.H."/>
            <person name="Devos D.P."/>
            <person name="Kaster A.-K."/>
            <person name="Ovreas L."/>
            <person name="Rohde M."/>
            <person name="Galperin M.Y."/>
            <person name="Jogler C."/>
        </authorList>
    </citation>
    <scope>NUCLEOTIDE SEQUENCE [LARGE SCALE GENOMIC DNA]</scope>
    <source>
        <strain evidence="2 3">Pla123a</strain>
    </source>
</reference>
<evidence type="ECO:0000256" key="1">
    <source>
        <dbReference type="SAM" id="MobiDB-lite"/>
    </source>
</evidence>
<dbReference type="Pfam" id="PF13148">
    <property type="entry name" value="DUF3987"/>
    <property type="match status" value="1"/>
</dbReference>
<evidence type="ECO:0000313" key="3">
    <source>
        <dbReference type="Proteomes" id="UP000318478"/>
    </source>
</evidence>
<feature type="compositionally biased region" description="Polar residues" evidence="1">
    <location>
        <begin position="50"/>
        <end position="68"/>
    </location>
</feature>
<feature type="compositionally biased region" description="Polar residues" evidence="1">
    <location>
        <begin position="555"/>
        <end position="566"/>
    </location>
</feature>
<gene>
    <name evidence="2" type="ORF">Pla123a_46040</name>
</gene>
<comment type="caution">
    <text evidence="2">The sequence shown here is derived from an EMBL/GenBank/DDBJ whole genome shotgun (WGS) entry which is preliminary data.</text>
</comment>
<proteinExistence type="predicted"/>
<feature type="compositionally biased region" description="Basic and acidic residues" evidence="1">
    <location>
        <begin position="19"/>
        <end position="39"/>
    </location>
</feature>
<dbReference type="EMBL" id="SJPO01000015">
    <property type="protein sequence ID" value="TWT66718.1"/>
    <property type="molecule type" value="Genomic_DNA"/>
</dbReference>
<evidence type="ECO:0008006" key="4">
    <source>
        <dbReference type="Google" id="ProtNLM"/>
    </source>
</evidence>
<dbReference type="AlphaFoldDB" id="A0A5C5XVK6"/>
<name>A0A5C5XVK6_9BACT</name>
<dbReference type="InterPro" id="IPR025048">
    <property type="entry name" value="DUF3987"/>
</dbReference>
<evidence type="ECO:0000313" key="2">
    <source>
        <dbReference type="EMBL" id="TWT66718.1"/>
    </source>
</evidence>
<dbReference type="Proteomes" id="UP000318478">
    <property type="component" value="Unassembled WGS sequence"/>
</dbReference>
<dbReference type="OrthoDB" id="279540at2"/>
<keyword evidence="3" id="KW-1185">Reference proteome</keyword>
<feature type="region of interest" description="Disordered" evidence="1">
    <location>
        <begin position="553"/>
        <end position="584"/>
    </location>
</feature>
<sequence>MNMPNDPRRNAAEPNSKQPEPKGSHNEAASEGRPEDLHRPTASPPGSDASWPTSGPGSVSPAANSPVKTPQEWGEIDDFEKTNLPPFPVDALPEVLRDFVTELAIETQTPPDMAAMLSLAVCAAAIARKVEIHPRGGWMEPSNLFVVIIMGPANRKSQVLRKVAAPLVAREDHLIAAKRESIASEHTKRRQLEARLKSLEKVAGESPNNNKRDKAALDAKELAIQLSSTPIPVSPRLIADNITEEKLEQMLLDHGERIACFSAEGGIFDIMKGKYSSAGPQFDGFLKAHAGDRIVTDRMGRASVVVERPALTCAYAVQPQVMKAITGDDAFRGRGLMARFLYASPESLVGRRDVAAPAMSLEVAESYAACVERMASFDGELELRFSLDADIRLRKWESEVEEMLDVGGDLEYMQDWGGKLAGATVRLAGIIECVDSTFDESLLVGIRSLERAIQIARYAISHADAVLERPDSPSYDDAQYLWRWLRKKELRVFRRRDVYQALKRRFPEVKHIAPALSELCERNFLRVLPKVTGKIGAPPMEYEVNPCLLDGATRPQKSQNSVSSLSEGFEDVSNGGESEDWGAP</sequence>
<accession>A0A5C5XVK6</accession>
<organism evidence="2 3">
    <name type="scientific">Posidoniimonas polymericola</name>
    <dbReference type="NCBI Taxonomy" id="2528002"/>
    <lineage>
        <taxon>Bacteria</taxon>
        <taxon>Pseudomonadati</taxon>
        <taxon>Planctomycetota</taxon>
        <taxon>Planctomycetia</taxon>
        <taxon>Pirellulales</taxon>
        <taxon>Lacipirellulaceae</taxon>
        <taxon>Posidoniimonas</taxon>
    </lineage>
</organism>
<dbReference type="RefSeq" id="WP_146591350.1">
    <property type="nucleotide sequence ID" value="NZ_SJPO01000015.1"/>
</dbReference>
<feature type="compositionally biased region" description="Basic and acidic residues" evidence="1">
    <location>
        <begin position="1"/>
        <end position="11"/>
    </location>
</feature>